<accession>A0AAW1EY77</accession>
<dbReference type="EMBL" id="JBCEZU010000111">
    <property type="protein sequence ID" value="KAK9529815.1"/>
    <property type="molecule type" value="Genomic_DNA"/>
</dbReference>
<protein>
    <recommendedName>
        <fullName evidence="3">Peptidase S1 domain-containing protein</fullName>
    </recommendedName>
</protein>
<organism evidence="4 6">
    <name type="scientific">Zoarces viviparus</name>
    <name type="common">Viviparous eelpout</name>
    <name type="synonym">Blennius viviparus</name>
    <dbReference type="NCBI Taxonomy" id="48416"/>
    <lineage>
        <taxon>Eukaryota</taxon>
        <taxon>Metazoa</taxon>
        <taxon>Chordata</taxon>
        <taxon>Craniata</taxon>
        <taxon>Vertebrata</taxon>
        <taxon>Euteleostomi</taxon>
        <taxon>Actinopterygii</taxon>
        <taxon>Neopterygii</taxon>
        <taxon>Teleostei</taxon>
        <taxon>Neoteleostei</taxon>
        <taxon>Acanthomorphata</taxon>
        <taxon>Eupercaria</taxon>
        <taxon>Perciformes</taxon>
        <taxon>Cottioidei</taxon>
        <taxon>Zoarcales</taxon>
        <taxon>Zoarcidae</taxon>
        <taxon>Zoarcinae</taxon>
        <taxon>Zoarces</taxon>
    </lineage>
</organism>
<dbReference type="InterPro" id="IPR018114">
    <property type="entry name" value="TRYPSIN_HIS"/>
</dbReference>
<gene>
    <name evidence="5" type="ORF">VZT92_013885</name>
    <name evidence="4" type="ORF">VZT92_015854</name>
</gene>
<evidence type="ECO:0000256" key="1">
    <source>
        <dbReference type="ARBA" id="ARBA00023157"/>
    </source>
</evidence>
<keyword evidence="2" id="KW-0732">Signal</keyword>
<reference evidence="4 6" key="1">
    <citation type="journal article" date="2024" name="Genome Biol. Evol.">
        <title>Chromosome-level genome assembly of the viviparous eelpout Zoarces viviparus.</title>
        <authorList>
            <person name="Fuhrmann N."/>
            <person name="Brasseur M.V."/>
            <person name="Bakowski C.E."/>
            <person name="Podsiadlowski L."/>
            <person name="Prost S."/>
            <person name="Krehenwinkel H."/>
            <person name="Mayer C."/>
        </authorList>
    </citation>
    <scope>NUCLEOTIDE SEQUENCE [LARGE SCALE GENOMIC DNA]</scope>
    <source>
        <strain evidence="4">NO-MEL_2022_Ind0_liver</strain>
    </source>
</reference>
<dbReference type="GO" id="GO:0004252">
    <property type="term" value="F:serine-type endopeptidase activity"/>
    <property type="evidence" value="ECO:0007669"/>
    <property type="project" value="InterPro"/>
</dbReference>
<keyword evidence="1" id="KW-1015">Disulfide bond</keyword>
<proteinExistence type="predicted"/>
<evidence type="ECO:0000313" key="4">
    <source>
        <dbReference type="EMBL" id="KAK9527197.1"/>
    </source>
</evidence>
<dbReference type="InterPro" id="IPR009003">
    <property type="entry name" value="Peptidase_S1_PA"/>
</dbReference>
<dbReference type="PROSITE" id="PS50240">
    <property type="entry name" value="TRYPSIN_DOM"/>
    <property type="match status" value="1"/>
</dbReference>
<dbReference type="Pfam" id="PF00089">
    <property type="entry name" value="Trypsin"/>
    <property type="match status" value="1"/>
</dbReference>
<feature type="chain" id="PRO_5044717715" description="Peptidase S1 domain-containing protein" evidence="2">
    <location>
        <begin position="19"/>
        <end position="206"/>
    </location>
</feature>
<dbReference type="EMBL" id="JBCEZU010000123">
    <property type="protein sequence ID" value="KAK9527197.1"/>
    <property type="molecule type" value="Genomic_DNA"/>
</dbReference>
<dbReference type="AlphaFoldDB" id="A0AAW1EY77"/>
<evidence type="ECO:0000313" key="6">
    <source>
        <dbReference type="Proteomes" id="UP001488805"/>
    </source>
</evidence>
<dbReference type="PANTHER" id="PTHR24271:SF96">
    <property type="entry name" value="GRANZYME A-RELATED"/>
    <property type="match status" value="1"/>
</dbReference>
<keyword evidence="6" id="KW-1185">Reference proteome</keyword>
<dbReference type="InterPro" id="IPR001254">
    <property type="entry name" value="Trypsin_dom"/>
</dbReference>
<feature type="domain" description="Peptidase S1" evidence="3">
    <location>
        <begin position="27"/>
        <end position="192"/>
    </location>
</feature>
<dbReference type="PROSITE" id="PS00134">
    <property type="entry name" value="TRYPSIN_HIS"/>
    <property type="match status" value="1"/>
</dbReference>
<dbReference type="Proteomes" id="UP001488805">
    <property type="component" value="Unassembled WGS sequence"/>
</dbReference>
<dbReference type="SMART" id="SM00020">
    <property type="entry name" value="Tryp_SPc"/>
    <property type="match status" value="1"/>
</dbReference>
<dbReference type="Gene3D" id="2.40.10.10">
    <property type="entry name" value="Trypsin-like serine proteases"/>
    <property type="match status" value="2"/>
</dbReference>
<name>A0AAW1EY77_ZOAVI</name>
<sequence>MARLPSLLFVLWVGATVGTVVDLQKRILGGQDCLNNERQYHVQLRKSSPSDRFVCGGSLISAQWILTAAHCWDKTLVQIAGHAHTTVDQKNQRVTVQSNTLLCANTDVVNCQPLRDCVQKKYRQLWATRSCEHWLCFNRAGVEVSGGDSGGGVVYNGMIYGVHVLSEKRTCNLPAASMDVCRYIDWIVRTTGIARPRKVRLGCALL</sequence>
<evidence type="ECO:0000256" key="2">
    <source>
        <dbReference type="SAM" id="SignalP"/>
    </source>
</evidence>
<dbReference type="InterPro" id="IPR043504">
    <property type="entry name" value="Peptidase_S1_PA_chymotrypsin"/>
</dbReference>
<evidence type="ECO:0000259" key="3">
    <source>
        <dbReference type="PROSITE" id="PS50240"/>
    </source>
</evidence>
<evidence type="ECO:0000313" key="5">
    <source>
        <dbReference type="EMBL" id="KAK9529815.1"/>
    </source>
</evidence>
<dbReference type="SUPFAM" id="SSF50494">
    <property type="entry name" value="Trypsin-like serine proteases"/>
    <property type="match status" value="1"/>
</dbReference>
<dbReference type="PANTHER" id="PTHR24271">
    <property type="entry name" value="KALLIKREIN-RELATED"/>
    <property type="match status" value="1"/>
</dbReference>
<feature type="signal peptide" evidence="2">
    <location>
        <begin position="1"/>
        <end position="18"/>
    </location>
</feature>
<dbReference type="GO" id="GO:0006508">
    <property type="term" value="P:proteolysis"/>
    <property type="evidence" value="ECO:0007669"/>
    <property type="project" value="InterPro"/>
</dbReference>
<comment type="caution">
    <text evidence="4">The sequence shown here is derived from an EMBL/GenBank/DDBJ whole genome shotgun (WGS) entry which is preliminary data.</text>
</comment>